<feature type="domain" description="Methyltransferase FkbM" evidence="1">
    <location>
        <begin position="45"/>
        <end position="97"/>
    </location>
</feature>
<name>A0A9X0QAS4_9BACT</name>
<sequence length="221" mass="26047">MENRNYNVVLIEGDRAKYERLCKEYPFQENAVFVGQFVGWTDDDNLDTILEKHPVPLEFDLLSIDVDGNDFHIWKAVRKFRPKLVLIEFNPTSSNRFMYVQAADASRNQSSSRAPIVQLSKEKGYELIAVIGPNLLFVDQQYYSLFHISDNSLEVMRDEDEVTHLFLGFDGSLIVDGPALLRWHHMRELKVKQPFPKVLRHYPPNYRRWQSLLFRVWSRLN</sequence>
<comment type="caution">
    <text evidence="2">The sequence shown here is derived from an EMBL/GenBank/DDBJ whole genome shotgun (WGS) entry which is preliminary data.</text>
</comment>
<gene>
    <name evidence="2" type="ORF">HDF14_000474</name>
</gene>
<dbReference type="RefSeq" id="WP_183973115.1">
    <property type="nucleotide sequence ID" value="NZ_JACHEB010000001.1"/>
</dbReference>
<evidence type="ECO:0000259" key="1">
    <source>
        <dbReference type="Pfam" id="PF05050"/>
    </source>
</evidence>
<organism evidence="2 3">
    <name type="scientific">Tunturiibacter gelidiferens</name>
    <dbReference type="NCBI Taxonomy" id="3069689"/>
    <lineage>
        <taxon>Bacteria</taxon>
        <taxon>Pseudomonadati</taxon>
        <taxon>Acidobacteriota</taxon>
        <taxon>Terriglobia</taxon>
        <taxon>Terriglobales</taxon>
        <taxon>Acidobacteriaceae</taxon>
        <taxon>Tunturiibacter</taxon>
    </lineage>
</organism>
<dbReference type="Proteomes" id="UP000535182">
    <property type="component" value="Unassembled WGS sequence"/>
</dbReference>
<evidence type="ECO:0000313" key="2">
    <source>
        <dbReference type="EMBL" id="MBB5326880.1"/>
    </source>
</evidence>
<protein>
    <recommendedName>
        <fullName evidence="1">Methyltransferase FkbM domain-containing protein</fullName>
    </recommendedName>
</protein>
<dbReference type="InterPro" id="IPR006342">
    <property type="entry name" value="FkbM_mtfrase"/>
</dbReference>
<accession>A0A9X0QAS4</accession>
<dbReference type="AlphaFoldDB" id="A0A9X0QAS4"/>
<proteinExistence type="predicted"/>
<dbReference type="EMBL" id="JACHEB010000001">
    <property type="protein sequence ID" value="MBB5326880.1"/>
    <property type="molecule type" value="Genomic_DNA"/>
</dbReference>
<dbReference type="Pfam" id="PF05050">
    <property type="entry name" value="Methyltransf_21"/>
    <property type="match status" value="1"/>
</dbReference>
<reference evidence="2 3" key="1">
    <citation type="submission" date="2020-08" db="EMBL/GenBank/DDBJ databases">
        <title>Genomic Encyclopedia of Type Strains, Phase IV (KMG-V): Genome sequencing to study the core and pangenomes of soil and plant-associated prokaryotes.</title>
        <authorList>
            <person name="Whitman W."/>
        </authorList>
    </citation>
    <scope>NUCLEOTIDE SEQUENCE [LARGE SCALE GENOMIC DNA]</scope>
    <source>
        <strain evidence="2 3">X5P2</strain>
    </source>
</reference>
<keyword evidence="3" id="KW-1185">Reference proteome</keyword>
<evidence type="ECO:0000313" key="3">
    <source>
        <dbReference type="Proteomes" id="UP000535182"/>
    </source>
</evidence>